<sequence length="94" mass="10369">MIHIDDFYNLDGWGCGTSGDSSDTSATTYTSTVGDELEWVVIECSDEPEIELEPVKTWGVPLQVPILRKVTEARQQIQPPRITKRPATACLGFG</sequence>
<reference evidence="1" key="1">
    <citation type="journal article" date="2014" name="Front. Microbiol.">
        <title>High frequency of phylogenetically diverse reductive dehalogenase-homologous genes in deep subseafloor sedimentary metagenomes.</title>
        <authorList>
            <person name="Kawai M."/>
            <person name="Futagami T."/>
            <person name="Toyoda A."/>
            <person name="Takaki Y."/>
            <person name="Nishi S."/>
            <person name="Hori S."/>
            <person name="Arai W."/>
            <person name="Tsubouchi T."/>
            <person name="Morono Y."/>
            <person name="Uchiyama I."/>
            <person name="Ito T."/>
            <person name="Fujiyama A."/>
            <person name="Inagaki F."/>
            <person name="Takami H."/>
        </authorList>
    </citation>
    <scope>NUCLEOTIDE SEQUENCE</scope>
    <source>
        <strain evidence="1">Expedition CK06-06</strain>
    </source>
</reference>
<protein>
    <submittedName>
        <fullName evidence="1">Uncharacterized protein</fullName>
    </submittedName>
</protein>
<name>X0RJM9_9ZZZZ</name>
<comment type="caution">
    <text evidence="1">The sequence shown here is derived from an EMBL/GenBank/DDBJ whole genome shotgun (WGS) entry which is preliminary data.</text>
</comment>
<accession>X0RJM9</accession>
<dbReference type="EMBL" id="BARS01003836">
    <property type="protein sequence ID" value="GAF68983.1"/>
    <property type="molecule type" value="Genomic_DNA"/>
</dbReference>
<evidence type="ECO:0000313" key="1">
    <source>
        <dbReference type="EMBL" id="GAF68983.1"/>
    </source>
</evidence>
<dbReference type="AlphaFoldDB" id="X0RJM9"/>
<gene>
    <name evidence="1" type="ORF">S01H1_07437</name>
</gene>
<proteinExistence type="predicted"/>
<organism evidence="1">
    <name type="scientific">marine sediment metagenome</name>
    <dbReference type="NCBI Taxonomy" id="412755"/>
    <lineage>
        <taxon>unclassified sequences</taxon>
        <taxon>metagenomes</taxon>
        <taxon>ecological metagenomes</taxon>
    </lineage>
</organism>